<evidence type="ECO:0000313" key="3">
    <source>
        <dbReference type="Proteomes" id="UP000654075"/>
    </source>
</evidence>
<protein>
    <recommendedName>
        <fullName evidence="4">HEAT repeat-containing protein 1</fullName>
    </recommendedName>
</protein>
<reference evidence="2" key="1">
    <citation type="submission" date="2021-02" db="EMBL/GenBank/DDBJ databases">
        <authorList>
            <person name="Dougan E. K."/>
            <person name="Rhodes N."/>
            <person name="Thang M."/>
            <person name="Chan C."/>
        </authorList>
    </citation>
    <scope>NUCLEOTIDE SEQUENCE</scope>
</reference>
<sequence length="468" mass="50240">MLALAGATLCGLVSVSTSSMDSGKLSDGNAVRGPGVWRVDDRLANLKPPGDDLSAAARQQKVDTAIRSTATWVTKDSRHSAQECVDRWLSELADSCGGSSGSSSPAGKPSLLAALPGLLPSTAAALKETVQDSGLASSPASERRAAAVAMSIHWIMEQADYTMLRDRLGLFLPVLLQTLDRSSDSVVRLVGLDALNLMLDRAMAVEVQNFVPPLEHLFLTSSPLLLQGDVVASMTVAPYCSGFTLFLLKAFAAASTSARSDQFDKFLYFGIVHCRTDQTAFLLFLEFGLLPLLSREDWLVAPRLRKVTEVLLQAAEGVNASEVLLAWHGLCLLFGGNLRSRATLYLQDILLRLAFGYLTFIASGPPPGLGPPGGFVSPVVESMTDVEWSLAERSRPALRQSFALAARLVAETAEDKIDQLLSEFEGTLVSSTCSWRTKNLMPELRQFVSFVRDAIGTEEEAAGLASIC</sequence>
<gene>
    <name evidence="2" type="ORF">PGLA1383_LOCUS56900</name>
</gene>
<organism evidence="2 3">
    <name type="scientific">Polarella glacialis</name>
    <name type="common">Dinoflagellate</name>
    <dbReference type="NCBI Taxonomy" id="89957"/>
    <lineage>
        <taxon>Eukaryota</taxon>
        <taxon>Sar</taxon>
        <taxon>Alveolata</taxon>
        <taxon>Dinophyceae</taxon>
        <taxon>Suessiales</taxon>
        <taxon>Suessiaceae</taxon>
        <taxon>Polarella</taxon>
    </lineage>
</organism>
<dbReference type="EMBL" id="CAJNNV010033156">
    <property type="protein sequence ID" value="CAE8642398.1"/>
    <property type="molecule type" value="Genomic_DNA"/>
</dbReference>
<evidence type="ECO:0000313" key="2">
    <source>
        <dbReference type="EMBL" id="CAE8642398.1"/>
    </source>
</evidence>
<evidence type="ECO:0000256" key="1">
    <source>
        <dbReference type="SAM" id="SignalP"/>
    </source>
</evidence>
<keyword evidence="1" id="KW-0732">Signal</keyword>
<feature type="signal peptide" evidence="1">
    <location>
        <begin position="1"/>
        <end position="18"/>
    </location>
</feature>
<dbReference type="Proteomes" id="UP000654075">
    <property type="component" value="Unassembled WGS sequence"/>
</dbReference>
<feature type="chain" id="PRO_5032280172" description="HEAT repeat-containing protein 1" evidence="1">
    <location>
        <begin position="19"/>
        <end position="468"/>
    </location>
</feature>
<accession>A0A813HXF0</accession>
<dbReference type="AlphaFoldDB" id="A0A813HXF0"/>
<name>A0A813HXF0_POLGL</name>
<keyword evidence="3" id="KW-1185">Reference proteome</keyword>
<proteinExistence type="predicted"/>
<comment type="caution">
    <text evidence="2">The sequence shown here is derived from an EMBL/GenBank/DDBJ whole genome shotgun (WGS) entry which is preliminary data.</text>
</comment>
<evidence type="ECO:0008006" key="4">
    <source>
        <dbReference type="Google" id="ProtNLM"/>
    </source>
</evidence>